<reference evidence="1 2" key="1">
    <citation type="journal article" date="2019" name="Genome Biol. Evol.">
        <title>Insights into the evolution of the New World diploid cottons (Gossypium, subgenus Houzingenia) based on genome sequencing.</title>
        <authorList>
            <person name="Grover C.E."/>
            <person name="Arick M.A. 2nd"/>
            <person name="Thrash A."/>
            <person name="Conover J.L."/>
            <person name="Sanders W.S."/>
            <person name="Peterson D.G."/>
            <person name="Frelichowski J.E."/>
            <person name="Scheffler J.A."/>
            <person name="Scheffler B.E."/>
            <person name="Wendel J.F."/>
        </authorList>
    </citation>
    <scope>NUCLEOTIDE SEQUENCE [LARGE SCALE GENOMIC DNA]</scope>
    <source>
        <strain evidence="1">1</strain>
        <tissue evidence="1">Leaf</tissue>
    </source>
</reference>
<evidence type="ECO:0000313" key="1">
    <source>
        <dbReference type="EMBL" id="MBA0855336.1"/>
    </source>
</evidence>
<organism evidence="1 2">
    <name type="scientific">Gossypium schwendimanii</name>
    <name type="common">Cotton</name>
    <dbReference type="NCBI Taxonomy" id="34291"/>
    <lineage>
        <taxon>Eukaryota</taxon>
        <taxon>Viridiplantae</taxon>
        <taxon>Streptophyta</taxon>
        <taxon>Embryophyta</taxon>
        <taxon>Tracheophyta</taxon>
        <taxon>Spermatophyta</taxon>
        <taxon>Magnoliopsida</taxon>
        <taxon>eudicotyledons</taxon>
        <taxon>Gunneridae</taxon>
        <taxon>Pentapetalae</taxon>
        <taxon>rosids</taxon>
        <taxon>malvids</taxon>
        <taxon>Malvales</taxon>
        <taxon>Malvaceae</taxon>
        <taxon>Malvoideae</taxon>
        <taxon>Gossypium</taxon>
    </lineage>
</organism>
<gene>
    <name evidence="1" type="ORF">Goshw_012191</name>
</gene>
<protein>
    <submittedName>
        <fullName evidence="1">Uncharacterized protein</fullName>
    </submittedName>
</protein>
<dbReference type="Proteomes" id="UP000593576">
    <property type="component" value="Unassembled WGS sequence"/>
</dbReference>
<sequence length="62" mass="7026">MISFLIMLIKVVMNSLLLLLLGKNLLYSMVIGNNWPVFLKRNKGGNVQNLDGSRLTSMDRCQ</sequence>
<evidence type="ECO:0000313" key="2">
    <source>
        <dbReference type="Proteomes" id="UP000593576"/>
    </source>
</evidence>
<comment type="caution">
    <text evidence="1">The sequence shown here is derived from an EMBL/GenBank/DDBJ whole genome shotgun (WGS) entry which is preliminary data.</text>
</comment>
<name>A0A7J9L9U4_GOSSC</name>
<keyword evidence="2" id="KW-1185">Reference proteome</keyword>
<accession>A0A7J9L9U4</accession>
<proteinExistence type="predicted"/>
<dbReference type="EMBL" id="JABFAF010000005">
    <property type="protein sequence ID" value="MBA0855336.1"/>
    <property type="molecule type" value="Genomic_DNA"/>
</dbReference>
<dbReference type="AlphaFoldDB" id="A0A7J9L9U4"/>